<accession>A0A9W9DVK7</accession>
<dbReference type="NCBIfam" id="TIGR02452">
    <property type="entry name" value="TIGR02452 family protein"/>
    <property type="match status" value="1"/>
</dbReference>
<dbReference type="EMBL" id="JANVFS010000008">
    <property type="protein sequence ID" value="KAJ4488719.1"/>
    <property type="molecule type" value="Genomic_DNA"/>
</dbReference>
<reference evidence="3" key="1">
    <citation type="submission" date="2022-08" db="EMBL/GenBank/DDBJ databases">
        <authorList>
            <consortium name="DOE Joint Genome Institute"/>
            <person name="Min B."/>
            <person name="Riley R."/>
            <person name="Sierra-Patev S."/>
            <person name="Naranjo-Ortiz M."/>
            <person name="Looney B."/>
            <person name="Konkel Z."/>
            <person name="Slot J.C."/>
            <person name="Sakamoto Y."/>
            <person name="Steenwyk J.L."/>
            <person name="Rokas A."/>
            <person name="Carro J."/>
            <person name="Camarero S."/>
            <person name="Ferreira P."/>
            <person name="Molpeceres G."/>
            <person name="Ruiz-Duenas F.J."/>
            <person name="Serrano A."/>
            <person name="Henrissat B."/>
            <person name="Drula E."/>
            <person name="Hughes K.W."/>
            <person name="Mata J.L."/>
            <person name="Ishikawa N.K."/>
            <person name="Vargas-Isla R."/>
            <person name="Ushijima S."/>
            <person name="Smith C.A."/>
            <person name="Ahrendt S."/>
            <person name="Andreopoulos W."/>
            <person name="He G."/>
            <person name="Labutti K."/>
            <person name="Lipzen A."/>
            <person name="Ng V."/>
            <person name="Sandor L."/>
            <person name="Barry K."/>
            <person name="Martinez A.T."/>
            <person name="Xiao Y."/>
            <person name="Gibbons J.G."/>
            <person name="Terashima K."/>
            <person name="Hibbett D.S."/>
            <person name="Grigoriev I.V."/>
        </authorList>
    </citation>
    <scope>NUCLEOTIDE SEQUENCE</scope>
    <source>
        <strain evidence="3">Sp2 HRB7682 ss15</strain>
    </source>
</reference>
<dbReference type="InterPro" id="IPR019261">
    <property type="entry name" value="PARG_cat_microbial"/>
</dbReference>
<dbReference type="PANTHER" id="PTHR35596">
    <property type="entry name" value="DUF2263 DOMAIN-CONTAINING PROTEIN"/>
    <property type="match status" value="1"/>
</dbReference>
<dbReference type="InterPro" id="IPR043472">
    <property type="entry name" value="Macro_dom-like"/>
</dbReference>
<feature type="compositionally biased region" description="Polar residues" evidence="1">
    <location>
        <begin position="18"/>
        <end position="30"/>
    </location>
</feature>
<organism evidence="3 4">
    <name type="scientific">Lentinula lateritia</name>
    <dbReference type="NCBI Taxonomy" id="40482"/>
    <lineage>
        <taxon>Eukaryota</taxon>
        <taxon>Fungi</taxon>
        <taxon>Dikarya</taxon>
        <taxon>Basidiomycota</taxon>
        <taxon>Agaricomycotina</taxon>
        <taxon>Agaricomycetes</taxon>
        <taxon>Agaricomycetidae</taxon>
        <taxon>Agaricales</taxon>
        <taxon>Marasmiineae</taxon>
        <taxon>Omphalotaceae</taxon>
        <taxon>Lentinula</taxon>
    </lineage>
</organism>
<evidence type="ECO:0000313" key="4">
    <source>
        <dbReference type="Proteomes" id="UP001150238"/>
    </source>
</evidence>
<dbReference type="PANTHER" id="PTHR35596:SF1">
    <property type="entry name" value="MICROBIAL-TYPE PARG CATALYTIC DOMAIN-CONTAINING PROTEIN"/>
    <property type="match status" value="1"/>
</dbReference>
<evidence type="ECO:0000256" key="1">
    <source>
        <dbReference type="SAM" id="MobiDB-lite"/>
    </source>
</evidence>
<dbReference type="InterPro" id="IPR012664">
    <property type="entry name" value="CHP02452"/>
</dbReference>
<dbReference type="Proteomes" id="UP001150238">
    <property type="component" value="Unassembled WGS sequence"/>
</dbReference>
<evidence type="ECO:0000259" key="2">
    <source>
        <dbReference type="Pfam" id="PF10021"/>
    </source>
</evidence>
<proteinExistence type="predicted"/>
<evidence type="ECO:0000313" key="3">
    <source>
        <dbReference type="EMBL" id="KAJ4488719.1"/>
    </source>
</evidence>
<comment type="caution">
    <text evidence="3">The sequence shown here is derived from an EMBL/GenBank/DDBJ whole genome shotgun (WGS) entry which is preliminary data.</text>
</comment>
<name>A0A9W9DVK7_9AGAR</name>
<feature type="region of interest" description="Disordered" evidence="1">
    <location>
        <begin position="13"/>
        <end position="63"/>
    </location>
</feature>
<sequence>MSITSYFFPISKAKSKRVSATGSVNRTTSEGKAKPRPTPYPETAERKPSQPVTLNVSQTPSSSFILTSSTGNPDTTSFSNGNHPRYINLKRIAEETIEAVESGSFQLGGTIYDLKVAVNEMRSSTEFWSPDSKRLASWAATRVVRPDIRRNLDISLQESSSLEGSRFLAAQISAQYFATTASSYFSSSTATPTATPKIGLLNFASATKPGGGFLNGASAQEESIARSSTLYYSLTTRNADEFYKLHKRMKHNGKWNGLGHTRNAGFYTHAMIYSPSVLLFRDDTGSWLKPLPVDVLTSAAVNAGDIRTKHHIKNAIKSEKRALEARIEKEMKERMARILHIFALKDVRNLVLGSFGTGVFKNNVEVVARLWKELLLEAGAPFEKSFDRVVFAVLGKETYETFEEVLQLDS</sequence>
<feature type="compositionally biased region" description="Polar residues" evidence="1">
    <location>
        <begin position="50"/>
        <end position="63"/>
    </location>
</feature>
<protein>
    <recommendedName>
        <fullName evidence="2">Microbial-type PARG catalytic domain-containing protein</fullName>
    </recommendedName>
</protein>
<dbReference type="AlphaFoldDB" id="A0A9W9DVK7"/>
<reference evidence="3" key="2">
    <citation type="journal article" date="2023" name="Proc. Natl. Acad. Sci. U.S.A.">
        <title>A global phylogenomic analysis of the shiitake genus Lentinula.</title>
        <authorList>
            <person name="Sierra-Patev S."/>
            <person name="Min B."/>
            <person name="Naranjo-Ortiz M."/>
            <person name="Looney B."/>
            <person name="Konkel Z."/>
            <person name="Slot J.C."/>
            <person name="Sakamoto Y."/>
            <person name="Steenwyk J.L."/>
            <person name="Rokas A."/>
            <person name="Carro J."/>
            <person name="Camarero S."/>
            <person name="Ferreira P."/>
            <person name="Molpeceres G."/>
            <person name="Ruiz-Duenas F.J."/>
            <person name="Serrano A."/>
            <person name="Henrissat B."/>
            <person name="Drula E."/>
            <person name="Hughes K.W."/>
            <person name="Mata J.L."/>
            <person name="Ishikawa N.K."/>
            <person name="Vargas-Isla R."/>
            <person name="Ushijima S."/>
            <person name="Smith C.A."/>
            <person name="Donoghue J."/>
            <person name="Ahrendt S."/>
            <person name="Andreopoulos W."/>
            <person name="He G."/>
            <person name="LaButti K."/>
            <person name="Lipzen A."/>
            <person name="Ng V."/>
            <person name="Riley R."/>
            <person name="Sandor L."/>
            <person name="Barry K."/>
            <person name="Martinez A.T."/>
            <person name="Xiao Y."/>
            <person name="Gibbons J.G."/>
            <person name="Terashima K."/>
            <person name="Grigoriev I.V."/>
            <person name="Hibbett D."/>
        </authorList>
    </citation>
    <scope>NUCLEOTIDE SEQUENCE</scope>
    <source>
        <strain evidence="3">Sp2 HRB7682 ss15</strain>
    </source>
</reference>
<gene>
    <name evidence="3" type="ORF">C8J55DRAFT_423045</name>
</gene>
<dbReference type="Gene3D" id="3.40.220.10">
    <property type="entry name" value="Leucine Aminopeptidase, subunit E, domain 1"/>
    <property type="match status" value="1"/>
</dbReference>
<dbReference type="Pfam" id="PF10021">
    <property type="entry name" value="PARG_cat_microb"/>
    <property type="match status" value="1"/>
</dbReference>
<dbReference type="SUPFAM" id="SSF52949">
    <property type="entry name" value="Macro domain-like"/>
    <property type="match status" value="1"/>
</dbReference>
<feature type="domain" description="Microbial-type PARG catalytic" evidence="2">
    <location>
        <begin position="93"/>
        <end position="282"/>
    </location>
</feature>